<dbReference type="InterPro" id="IPR037138">
    <property type="entry name" value="His_deacetylse_dom_sf"/>
</dbReference>
<name>A0ABT9M372_9THEO</name>
<protein>
    <submittedName>
        <fullName evidence="3">Acetoin utilization deacetylase AcuC-like enzyme</fullName>
    </submittedName>
</protein>
<dbReference type="PANTHER" id="PTHR10625">
    <property type="entry name" value="HISTONE DEACETYLASE HDAC1-RELATED"/>
    <property type="match status" value="1"/>
</dbReference>
<dbReference type="Proteomes" id="UP001223886">
    <property type="component" value="Unassembled WGS sequence"/>
</dbReference>
<gene>
    <name evidence="3" type="ORF">J2S24_001041</name>
</gene>
<dbReference type="InterPro" id="IPR023696">
    <property type="entry name" value="Ureohydrolase_dom_sf"/>
</dbReference>
<dbReference type="PANTHER" id="PTHR10625:SF10">
    <property type="entry name" value="HISTONE DEACETYLASE HDAC1"/>
    <property type="match status" value="1"/>
</dbReference>
<dbReference type="PRINTS" id="PR01270">
    <property type="entry name" value="HDASUPER"/>
</dbReference>
<accession>A0ABT9M372</accession>
<dbReference type="RefSeq" id="WP_307681041.1">
    <property type="nucleotide sequence ID" value="NZ_JAURUP010000008.1"/>
</dbReference>
<organism evidence="3 4">
    <name type="scientific">Thermoanaerobacter pentosaceus</name>
    <dbReference type="NCBI Taxonomy" id="694059"/>
    <lineage>
        <taxon>Bacteria</taxon>
        <taxon>Bacillati</taxon>
        <taxon>Bacillota</taxon>
        <taxon>Clostridia</taxon>
        <taxon>Thermoanaerobacterales</taxon>
        <taxon>Thermoanaerobacteraceae</taxon>
        <taxon>Thermoanaerobacter</taxon>
    </lineage>
</organism>
<sequence>MIKAKNRLGVVFFPAFDWAINPTHPEREERLLYTQDQIFEEGIEDIEGIKFYNPIIAEEKDINRVHFVVPDVKSTVTQSHLISAGGAIKALQAVMEKEVDKAFALVRPPGHHAQRVVYGDRGFCIINVEAVMLERIRQEYGSLRVAIVDTDCHHGDGTQDIYWNDKDTLFISLHQDGRTLYPGTGFIDEFGGPAAYGYNINIPLPPGTGEEGFLYVLDNVVIPILDEYKPDIILNSAGQDNHYTDPLTNMNFTAQGYAKLNERLNPNIAVLEGGYSIEGALPYVNLGIILAMAGIDYSRVSEPDYDKEKLKQPKDITEYIKKLSEIVYNRWKNKDDLRLKEFKDVNYVKRPRRVYYDTDGILETQVQNFKICNNCSGVNTIESKSDRGYHIFAITIPRDACPNCIDEGYKLYKNASSHYTNVYLQDRVNDEYYSR</sequence>
<evidence type="ECO:0000259" key="2">
    <source>
        <dbReference type="Pfam" id="PF00850"/>
    </source>
</evidence>
<dbReference type="CDD" id="cd09992">
    <property type="entry name" value="HDAC_classII"/>
    <property type="match status" value="1"/>
</dbReference>
<feature type="domain" description="Histone deacetylase" evidence="2">
    <location>
        <begin position="74"/>
        <end position="278"/>
    </location>
</feature>
<comment type="similarity">
    <text evidence="1">Belongs to the histone deacetylase family.</text>
</comment>
<keyword evidence="4" id="KW-1185">Reference proteome</keyword>
<dbReference type="InterPro" id="IPR000286">
    <property type="entry name" value="HDACs"/>
</dbReference>
<evidence type="ECO:0000256" key="1">
    <source>
        <dbReference type="ARBA" id="ARBA00005947"/>
    </source>
</evidence>
<proteinExistence type="inferred from homology"/>
<dbReference type="SUPFAM" id="SSF52768">
    <property type="entry name" value="Arginase/deacetylase"/>
    <property type="match status" value="1"/>
</dbReference>
<evidence type="ECO:0000313" key="4">
    <source>
        <dbReference type="Proteomes" id="UP001223886"/>
    </source>
</evidence>
<reference evidence="3 4" key="1">
    <citation type="submission" date="2023-07" db="EMBL/GenBank/DDBJ databases">
        <title>Genomic Encyclopedia of Type Strains, Phase IV (KMG-IV): sequencing the most valuable type-strain genomes for metagenomic binning, comparative biology and taxonomic classification.</title>
        <authorList>
            <person name="Goeker M."/>
        </authorList>
    </citation>
    <scope>NUCLEOTIDE SEQUENCE [LARGE SCALE GENOMIC DNA]</scope>
    <source>
        <strain evidence="3 4">DSM 25963</strain>
    </source>
</reference>
<dbReference type="Pfam" id="PF00850">
    <property type="entry name" value="Hist_deacetyl"/>
    <property type="match status" value="1"/>
</dbReference>
<dbReference type="InterPro" id="IPR023801">
    <property type="entry name" value="His_deacetylse_dom"/>
</dbReference>
<dbReference type="Gene3D" id="3.40.800.20">
    <property type="entry name" value="Histone deacetylase domain"/>
    <property type="match status" value="1"/>
</dbReference>
<evidence type="ECO:0000313" key="3">
    <source>
        <dbReference type="EMBL" id="MDP9750573.1"/>
    </source>
</evidence>
<comment type="caution">
    <text evidence="3">The sequence shown here is derived from an EMBL/GenBank/DDBJ whole genome shotgun (WGS) entry which is preliminary data.</text>
</comment>
<dbReference type="EMBL" id="JAURUP010000008">
    <property type="protein sequence ID" value="MDP9750573.1"/>
    <property type="molecule type" value="Genomic_DNA"/>
</dbReference>